<evidence type="ECO:0000313" key="2">
    <source>
        <dbReference type="Proteomes" id="UP001642360"/>
    </source>
</evidence>
<dbReference type="Proteomes" id="UP001642360">
    <property type="component" value="Unassembled WGS sequence"/>
</dbReference>
<dbReference type="EMBL" id="CAUOFW020000859">
    <property type="protein sequence ID" value="CAK9138093.1"/>
    <property type="molecule type" value="Genomic_DNA"/>
</dbReference>
<name>A0ABC8QZB0_9AQUA</name>
<accession>A0ABC8QZB0</accession>
<keyword evidence="2" id="KW-1185">Reference proteome</keyword>
<organism evidence="1 2">
    <name type="scientific">Ilex paraguariensis</name>
    <name type="common">yerba mate</name>
    <dbReference type="NCBI Taxonomy" id="185542"/>
    <lineage>
        <taxon>Eukaryota</taxon>
        <taxon>Viridiplantae</taxon>
        <taxon>Streptophyta</taxon>
        <taxon>Embryophyta</taxon>
        <taxon>Tracheophyta</taxon>
        <taxon>Spermatophyta</taxon>
        <taxon>Magnoliopsida</taxon>
        <taxon>eudicotyledons</taxon>
        <taxon>Gunneridae</taxon>
        <taxon>Pentapetalae</taxon>
        <taxon>asterids</taxon>
        <taxon>campanulids</taxon>
        <taxon>Aquifoliales</taxon>
        <taxon>Aquifoliaceae</taxon>
        <taxon>Ilex</taxon>
    </lineage>
</organism>
<proteinExistence type="predicted"/>
<gene>
    <name evidence="1" type="ORF">ILEXP_LOCUS5178</name>
</gene>
<sequence length="73" mass="8176">MPLLLRAIEWLLEAQFESHSSSFYASSEAVGCGKIVQDNQDSQKVECIYLGSCCCVFSIFPPVNLVFPEDAQW</sequence>
<comment type="caution">
    <text evidence="1">The sequence shown here is derived from an EMBL/GenBank/DDBJ whole genome shotgun (WGS) entry which is preliminary data.</text>
</comment>
<evidence type="ECO:0000313" key="1">
    <source>
        <dbReference type="EMBL" id="CAK9138093.1"/>
    </source>
</evidence>
<reference evidence="1 2" key="1">
    <citation type="submission" date="2024-02" db="EMBL/GenBank/DDBJ databases">
        <authorList>
            <person name="Vignale AGUSTIN F."/>
            <person name="Sosa J E."/>
            <person name="Modenutti C."/>
        </authorList>
    </citation>
    <scope>NUCLEOTIDE SEQUENCE [LARGE SCALE GENOMIC DNA]</scope>
</reference>
<dbReference type="AlphaFoldDB" id="A0ABC8QZB0"/>
<protein>
    <submittedName>
        <fullName evidence="1">Uncharacterized protein</fullName>
    </submittedName>
</protein>